<evidence type="ECO:0000313" key="6">
    <source>
        <dbReference type="EMBL" id="PLR37449.1"/>
    </source>
</evidence>
<keyword evidence="7" id="KW-1185">Reference proteome</keyword>
<dbReference type="SUPFAM" id="SSF49401">
    <property type="entry name" value="Bacterial adhesins"/>
    <property type="match status" value="1"/>
</dbReference>
<comment type="caution">
    <text evidence="6">The sequence shown here is derived from an EMBL/GenBank/DDBJ whole genome shotgun (WGS) entry which is preliminary data.</text>
</comment>
<feature type="chain" id="PRO_5014730134" evidence="4">
    <location>
        <begin position="32"/>
        <end position="366"/>
    </location>
</feature>
<dbReference type="Proteomes" id="UP000234503">
    <property type="component" value="Unassembled WGS sequence"/>
</dbReference>
<name>A0A2N5E7I7_9GAMM</name>
<dbReference type="AlphaFoldDB" id="A0A2N5E7I7"/>
<dbReference type="Gene3D" id="2.60.40.1090">
    <property type="entry name" value="Fimbrial-type adhesion domain"/>
    <property type="match status" value="1"/>
</dbReference>
<evidence type="ECO:0000256" key="4">
    <source>
        <dbReference type="SAM" id="SignalP"/>
    </source>
</evidence>
<dbReference type="GO" id="GO:0009289">
    <property type="term" value="C:pilus"/>
    <property type="evidence" value="ECO:0007669"/>
    <property type="project" value="UniProtKB-SubCell"/>
</dbReference>
<evidence type="ECO:0000256" key="1">
    <source>
        <dbReference type="ARBA" id="ARBA00004561"/>
    </source>
</evidence>
<feature type="domain" description="Fimbrial-type adhesion" evidence="5">
    <location>
        <begin position="215"/>
        <end position="365"/>
    </location>
</feature>
<evidence type="ECO:0000256" key="3">
    <source>
        <dbReference type="ARBA" id="ARBA00023263"/>
    </source>
</evidence>
<dbReference type="GO" id="GO:0043709">
    <property type="term" value="P:cell adhesion involved in single-species biofilm formation"/>
    <property type="evidence" value="ECO:0007669"/>
    <property type="project" value="TreeGrafter"/>
</dbReference>
<proteinExistence type="predicted"/>
<dbReference type="InterPro" id="IPR050263">
    <property type="entry name" value="Bact_Fimbrial_Adh_Pro"/>
</dbReference>
<gene>
    <name evidence="6" type="ORF">CYR32_06455</name>
</gene>
<dbReference type="InterPro" id="IPR036937">
    <property type="entry name" value="Adhesion_dom_fimbrial_sf"/>
</dbReference>
<keyword evidence="2 4" id="KW-0732">Signal</keyword>
<evidence type="ECO:0000259" key="5">
    <source>
        <dbReference type="Pfam" id="PF00419"/>
    </source>
</evidence>
<dbReference type="PANTHER" id="PTHR33420">
    <property type="entry name" value="FIMBRIAL SUBUNIT ELFA-RELATED"/>
    <property type="match status" value="1"/>
</dbReference>
<comment type="subcellular location">
    <subcellularLocation>
        <location evidence="1">Fimbrium</location>
    </subcellularLocation>
</comment>
<evidence type="ECO:0000256" key="2">
    <source>
        <dbReference type="ARBA" id="ARBA00022729"/>
    </source>
</evidence>
<dbReference type="PANTHER" id="PTHR33420:SF31">
    <property type="entry name" value="TYPE 1 FIMBRIN D-MANNOSE SPECIFIC ADHESIN"/>
    <property type="match status" value="1"/>
</dbReference>
<feature type="signal peptide" evidence="4">
    <location>
        <begin position="1"/>
        <end position="31"/>
    </location>
</feature>
<dbReference type="InterPro" id="IPR008966">
    <property type="entry name" value="Adhesion_dom_sf"/>
</dbReference>
<organism evidence="6 7">
    <name type="scientific">Chimaeribacter coloradensis</name>
    <dbReference type="NCBI Taxonomy" id="2060068"/>
    <lineage>
        <taxon>Bacteria</taxon>
        <taxon>Pseudomonadati</taxon>
        <taxon>Pseudomonadota</taxon>
        <taxon>Gammaproteobacteria</taxon>
        <taxon>Enterobacterales</taxon>
        <taxon>Yersiniaceae</taxon>
        <taxon>Chimaeribacter</taxon>
    </lineage>
</organism>
<reference evidence="6 7" key="1">
    <citation type="submission" date="2017-12" db="EMBL/GenBank/DDBJ databases">
        <title>Characterization of six clinical isolates of Enterochimera gen. nov., a novel genus of the Yersiniaciae family and the three species Enterochimera arupensis sp. nov., Enterochimera coloradensis sp. nov, and Enterochimera californica sp. nov.</title>
        <authorList>
            <person name="Rossi A."/>
            <person name="Fisher M."/>
        </authorList>
    </citation>
    <scope>NUCLEOTIDE SEQUENCE [LARGE SCALE GENOMIC DNA]</scope>
    <source>
        <strain evidence="7">2016-Iso4</strain>
    </source>
</reference>
<accession>A0A2N5E7I7</accession>
<protein>
    <submittedName>
        <fullName evidence="6">Long polar fimbrial protein LpfD</fullName>
    </submittedName>
</protein>
<dbReference type="Pfam" id="PF00419">
    <property type="entry name" value="Fimbrial"/>
    <property type="match status" value="1"/>
</dbReference>
<dbReference type="OrthoDB" id="8582771at2"/>
<dbReference type="InterPro" id="IPR000259">
    <property type="entry name" value="Adhesion_dom_fimbrial"/>
</dbReference>
<sequence length="366" mass="39694">MQNVKKMMWKTGSTLITLAAGWLLLSSPVRAEGDWGPCIPDGPVHDYHAVIDKTVSNPAENYAGKSIPGFYNWNLGGLYSAMCPCSNDESQLANVYYSGESTLPPGHTEGGVKFYKINENLEFAAKVFITGGTQNYFYVPFQNISNNTNNRTSCNISSQIYGSGSRGTLDLYIAKPFVGESIIPNTTLLQMYGVRAWNRSTVVPPHGSIPMATVTISGRVVVPQGCEMPAGYTTEIDFGDYNARDFKNRHGDMPVNARVIEKKLDFKCSNISDGVRIYLKLEANTNPDNPDAIDLGNPDIGAIVTRKTGTVLRPGTDDNVELDVGPLNGVDRDASVTLKAYPISTTGKIPQSGEFDGVATLSLEVE</sequence>
<evidence type="ECO:0000313" key="7">
    <source>
        <dbReference type="Proteomes" id="UP000234503"/>
    </source>
</evidence>
<dbReference type="EMBL" id="PJZH01000004">
    <property type="protein sequence ID" value="PLR37449.1"/>
    <property type="molecule type" value="Genomic_DNA"/>
</dbReference>
<keyword evidence="3" id="KW-0281">Fimbrium</keyword>